<gene>
    <name evidence="5" type="ORF">CDL26_07165</name>
</gene>
<reference evidence="5 6" key="1">
    <citation type="journal article" date="2017" name="Genome Med.">
        <title>A novel Ruminococcus gnavus clade enriched in inflammatory bowel disease patients.</title>
        <authorList>
            <person name="Hall A.B."/>
            <person name="Yassour M."/>
            <person name="Sauk J."/>
            <person name="Garner A."/>
            <person name="Jiang X."/>
            <person name="Arthur T."/>
            <person name="Lagoudas G.K."/>
            <person name="Vatanen T."/>
            <person name="Fornelos N."/>
            <person name="Wilson R."/>
            <person name="Bertha M."/>
            <person name="Cohen M."/>
            <person name="Garber J."/>
            <person name="Khalili H."/>
            <person name="Gevers D."/>
            <person name="Ananthakrishnan A.N."/>
            <person name="Kugathasan S."/>
            <person name="Lander E.S."/>
            <person name="Blainey P."/>
            <person name="Vlamakis H."/>
            <person name="Xavier R.J."/>
            <person name="Huttenhower C."/>
        </authorList>
    </citation>
    <scope>NUCLEOTIDE SEQUENCE [LARGE SCALE GENOMIC DNA]</scope>
    <source>
        <strain evidence="5 6">RJX1124</strain>
    </source>
</reference>
<dbReference type="GO" id="GO:0004848">
    <property type="term" value="F:ureidoglycolate hydrolase activity"/>
    <property type="evidence" value="ECO:0007669"/>
    <property type="project" value="InterPro"/>
</dbReference>
<evidence type="ECO:0000256" key="1">
    <source>
        <dbReference type="ARBA" id="ARBA00011738"/>
    </source>
</evidence>
<dbReference type="Gene3D" id="2.60.120.480">
    <property type="entry name" value="Ureidoglycolate hydrolase"/>
    <property type="match status" value="1"/>
</dbReference>
<sequence length="165" mass="18671">MWTIQTEPLTHETFAPFGNFYVMTKPDGYSLNGEIHRFFPDRISESYGTRVGFSPILVKKPEQMKVTQVEYHTTTPEMILPLNDDMILHVAPASAGIPVTHLTRAFLVPKGTLVKINTAIWHLAPLPAEAEELQAMIVLPECTYANDCTVVDLKEEEQFVIKNER</sequence>
<dbReference type="GO" id="GO:0006144">
    <property type="term" value="P:purine nucleobase metabolic process"/>
    <property type="evidence" value="ECO:0007669"/>
    <property type="project" value="UniProtKB-KW"/>
</dbReference>
<evidence type="ECO:0000313" key="6">
    <source>
        <dbReference type="Proteomes" id="UP000234891"/>
    </source>
</evidence>
<dbReference type="Proteomes" id="UP000234891">
    <property type="component" value="Unassembled WGS sequence"/>
</dbReference>
<keyword evidence="2" id="KW-0659">Purine metabolism</keyword>
<evidence type="ECO:0000256" key="4">
    <source>
        <dbReference type="ARBA" id="ARBA00047684"/>
    </source>
</evidence>
<accession>A0A2N5PD97</accession>
<protein>
    <submittedName>
        <fullName evidence="5">Ureidoglycolate hydrolase</fullName>
    </submittedName>
</protein>
<dbReference type="InterPro" id="IPR007247">
    <property type="entry name" value="Ureidogly_lyase"/>
</dbReference>
<dbReference type="GO" id="GO:0050385">
    <property type="term" value="F:ureidoglycolate lyase activity"/>
    <property type="evidence" value="ECO:0007669"/>
    <property type="project" value="UniProtKB-EC"/>
</dbReference>
<dbReference type="EMBL" id="NIHS01000009">
    <property type="protein sequence ID" value="PLT73092.1"/>
    <property type="molecule type" value="Genomic_DNA"/>
</dbReference>
<dbReference type="RefSeq" id="WP_101870545.1">
    <property type="nucleotide sequence ID" value="NZ_NIHS01000009.1"/>
</dbReference>
<keyword evidence="5" id="KW-0378">Hydrolase</keyword>
<dbReference type="GO" id="GO:0000256">
    <property type="term" value="P:allantoin catabolic process"/>
    <property type="evidence" value="ECO:0007669"/>
    <property type="project" value="InterPro"/>
</dbReference>
<dbReference type="Pfam" id="PF04115">
    <property type="entry name" value="Ureidogly_lyase"/>
    <property type="match status" value="1"/>
</dbReference>
<proteinExistence type="predicted"/>
<dbReference type="AlphaFoldDB" id="A0A2N5PD97"/>
<comment type="subunit">
    <text evidence="1">Homodimer.</text>
</comment>
<dbReference type="SUPFAM" id="SSF51182">
    <property type="entry name" value="RmlC-like cupins"/>
    <property type="match status" value="1"/>
</dbReference>
<dbReference type="InterPro" id="IPR011051">
    <property type="entry name" value="RmlC_Cupin_sf"/>
</dbReference>
<organism evidence="5 6">
    <name type="scientific">Mediterraneibacter gnavus</name>
    <name type="common">Ruminococcus gnavus</name>
    <dbReference type="NCBI Taxonomy" id="33038"/>
    <lineage>
        <taxon>Bacteria</taxon>
        <taxon>Bacillati</taxon>
        <taxon>Bacillota</taxon>
        <taxon>Clostridia</taxon>
        <taxon>Lachnospirales</taxon>
        <taxon>Lachnospiraceae</taxon>
        <taxon>Mediterraneibacter</taxon>
    </lineage>
</organism>
<comment type="catalytic activity">
    <reaction evidence="4">
        <text>(S)-ureidoglycolate = urea + glyoxylate</text>
        <dbReference type="Rhea" id="RHEA:11304"/>
        <dbReference type="ChEBI" id="CHEBI:16199"/>
        <dbReference type="ChEBI" id="CHEBI:36655"/>
        <dbReference type="ChEBI" id="CHEBI:57296"/>
        <dbReference type="EC" id="4.3.2.3"/>
    </reaction>
</comment>
<name>A0A2N5PD97_MEDGN</name>
<evidence type="ECO:0000256" key="3">
    <source>
        <dbReference type="ARBA" id="ARBA00023239"/>
    </source>
</evidence>
<keyword evidence="3" id="KW-0456">Lyase</keyword>
<evidence type="ECO:0000313" key="5">
    <source>
        <dbReference type="EMBL" id="PLT73092.1"/>
    </source>
</evidence>
<comment type="caution">
    <text evidence="5">The sequence shown here is derived from an EMBL/GenBank/DDBJ whole genome shotgun (WGS) entry which is preliminary data.</text>
</comment>
<evidence type="ECO:0000256" key="2">
    <source>
        <dbReference type="ARBA" id="ARBA00022631"/>
    </source>
</evidence>
<dbReference type="InterPro" id="IPR024060">
    <property type="entry name" value="Ureidoglycolate_lyase_dom_sf"/>
</dbReference>